<dbReference type="Proteomes" id="UP001165960">
    <property type="component" value="Unassembled WGS sequence"/>
</dbReference>
<organism evidence="1 2">
    <name type="scientific">Entomophthora muscae</name>
    <dbReference type="NCBI Taxonomy" id="34485"/>
    <lineage>
        <taxon>Eukaryota</taxon>
        <taxon>Fungi</taxon>
        <taxon>Fungi incertae sedis</taxon>
        <taxon>Zoopagomycota</taxon>
        <taxon>Entomophthoromycotina</taxon>
        <taxon>Entomophthoromycetes</taxon>
        <taxon>Entomophthorales</taxon>
        <taxon>Entomophthoraceae</taxon>
        <taxon>Entomophthora</taxon>
    </lineage>
</organism>
<sequence length="140" mass="15535">MDRTAIKYIMIHGAIQSIKINMLLSILLFALAAHSQATPSDSVLNYPGDIVPALVQMQPASMKESHSNEEATKLVEHLQEVAKKSQEAIVNFMESQKTNGEKVDYRSYYISNTLAVDASKKIIRKIAKFAGVQSVTLNRL</sequence>
<reference evidence="1" key="1">
    <citation type="submission" date="2022-04" db="EMBL/GenBank/DDBJ databases">
        <title>Genome of the entomopathogenic fungus Entomophthora muscae.</title>
        <authorList>
            <person name="Elya C."/>
            <person name="Lovett B.R."/>
            <person name="Lee E."/>
            <person name="Macias A.M."/>
            <person name="Hajek A.E."/>
            <person name="De Bivort B.L."/>
            <person name="Kasson M.T."/>
            <person name="De Fine Licht H.H."/>
            <person name="Stajich J.E."/>
        </authorList>
    </citation>
    <scope>NUCLEOTIDE SEQUENCE</scope>
    <source>
        <strain evidence="1">Berkeley</strain>
    </source>
</reference>
<dbReference type="EMBL" id="QTSX02005232">
    <property type="protein sequence ID" value="KAJ9060207.1"/>
    <property type="molecule type" value="Genomic_DNA"/>
</dbReference>
<gene>
    <name evidence="1" type="ORF">DSO57_1033355</name>
</gene>
<name>A0ACC2SD44_9FUNG</name>
<proteinExistence type="predicted"/>
<keyword evidence="2" id="KW-1185">Reference proteome</keyword>
<accession>A0ACC2SD44</accession>
<evidence type="ECO:0000313" key="2">
    <source>
        <dbReference type="Proteomes" id="UP001165960"/>
    </source>
</evidence>
<comment type="caution">
    <text evidence="1">The sequence shown here is derived from an EMBL/GenBank/DDBJ whole genome shotgun (WGS) entry which is preliminary data.</text>
</comment>
<protein>
    <submittedName>
        <fullName evidence="1">Uncharacterized protein</fullName>
    </submittedName>
</protein>
<evidence type="ECO:0000313" key="1">
    <source>
        <dbReference type="EMBL" id="KAJ9060207.1"/>
    </source>
</evidence>